<feature type="domain" description="NAD-dependent epimerase/dehydratase" evidence="1">
    <location>
        <begin position="4"/>
        <end position="217"/>
    </location>
</feature>
<dbReference type="Gene3D" id="3.40.50.720">
    <property type="entry name" value="NAD(P)-binding Rossmann-like Domain"/>
    <property type="match status" value="1"/>
</dbReference>
<dbReference type="AlphaFoldDB" id="A0A561BMX6"/>
<dbReference type="GO" id="GO:0005737">
    <property type="term" value="C:cytoplasm"/>
    <property type="evidence" value="ECO:0007669"/>
    <property type="project" value="TreeGrafter"/>
</dbReference>
<evidence type="ECO:0000313" key="2">
    <source>
        <dbReference type="EMBL" id="TWD80203.1"/>
    </source>
</evidence>
<evidence type="ECO:0000313" key="3">
    <source>
        <dbReference type="Proteomes" id="UP000318380"/>
    </source>
</evidence>
<dbReference type="Pfam" id="PF01370">
    <property type="entry name" value="Epimerase"/>
    <property type="match status" value="1"/>
</dbReference>
<dbReference type="PANTHER" id="PTHR48079">
    <property type="entry name" value="PROTEIN YEEZ"/>
    <property type="match status" value="1"/>
</dbReference>
<dbReference type="EMBL" id="VIVK01000001">
    <property type="protein sequence ID" value="TWD80203.1"/>
    <property type="molecule type" value="Genomic_DNA"/>
</dbReference>
<gene>
    <name evidence="2" type="ORF">FB561_1276</name>
</gene>
<dbReference type="InterPro" id="IPR051783">
    <property type="entry name" value="NAD(P)-dependent_oxidoreduct"/>
</dbReference>
<evidence type="ECO:0000259" key="1">
    <source>
        <dbReference type="Pfam" id="PF01370"/>
    </source>
</evidence>
<name>A0A561BMX6_9ACTN</name>
<dbReference type="PANTHER" id="PTHR48079:SF6">
    <property type="entry name" value="NAD(P)-BINDING DOMAIN-CONTAINING PROTEIN-RELATED"/>
    <property type="match status" value="1"/>
</dbReference>
<dbReference type="InterPro" id="IPR001509">
    <property type="entry name" value="Epimerase_deHydtase"/>
</dbReference>
<sequence>MKRVLVTGAAGRIGSAVVAELLGRGVEVTALVLPGTAAPVKRVRWVEGDAADPVSCREALAGVDGVVHLAARPAPHRGTPYEVFGGNTLATFTLLEEAGVAGVRNAVLASSYAANGLPFADRPLSPEYVPVDEHLPSQAADPYALSKQADELTAAMMARRHGMNVVALRYPFVGDLEDRLLPRAEQIAADPATGAADLWAYLDTRDAARAAVLALQATGTHVFHVAAANTLAPYPTLDLLRRFHPATRIRAELPGRTTPLDLTSAERVLGFTAEYELVMP</sequence>
<dbReference type="SUPFAM" id="SSF51735">
    <property type="entry name" value="NAD(P)-binding Rossmann-fold domains"/>
    <property type="match status" value="1"/>
</dbReference>
<dbReference type="GO" id="GO:0004029">
    <property type="term" value="F:aldehyde dehydrogenase (NAD+) activity"/>
    <property type="evidence" value="ECO:0007669"/>
    <property type="project" value="TreeGrafter"/>
</dbReference>
<dbReference type="InterPro" id="IPR036291">
    <property type="entry name" value="NAD(P)-bd_dom_sf"/>
</dbReference>
<dbReference type="Proteomes" id="UP000318380">
    <property type="component" value="Unassembled WGS sequence"/>
</dbReference>
<reference evidence="2 3" key="1">
    <citation type="submission" date="2019-06" db="EMBL/GenBank/DDBJ databases">
        <title>Sequencing the genomes of 1000 actinobacteria strains.</title>
        <authorList>
            <person name="Klenk H.-P."/>
        </authorList>
    </citation>
    <scope>NUCLEOTIDE SEQUENCE [LARGE SCALE GENOMIC DNA]</scope>
    <source>
        <strain evidence="2 3">DSM 24683</strain>
    </source>
</reference>
<organism evidence="2 3">
    <name type="scientific">Kribbella amoyensis</name>
    <dbReference type="NCBI Taxonomy" id="996641"/>
    <lineage>
        <taxon>Bacteria</taxon>
        <taxon>Bacillati</taxon>
        <taxon>Actinomycetota</taxon>
        <taxon>Actinomycetes</taxon>
        <taxon>Propionibacteriales</taxon>
        <taxon>Kribbellaceae</taxon>
        <taxon>Kribbella</taxon>
    </lineage>
</organism>
<proteinExistence type="predicted"/>
<protein>
    <submittedName>
        <fullName evidence="2">Nucleoside-diphosphate-sugar epimerase</fullName>
    </submittedName>
</protein>
<keyword evidence="3" id="KW-1185">Reference proteome</keyword>
<dbReference type="OrthoDB" id="8770295at2"/>
<accession>A0A561BMX6</accession>
<dbReference type="RefSeq" id="WP_145804012.1">
    <property type="nucleotide sequence ID" value="NZ_VIVK01000001.1"/>
</dbReference>
<comment type="caution">
    <text evidence="2">The sequence shown here is derived from an EMBL/GenBank/DDBJ whole genome shotgun (WGS) entry which is preliminary data.</text>
</comment>